<proteinExistence type="predicted"/>
<evidence type="ECO:0000259" key="1">
    <source>
        <dbReference type="Pfam" id="PF07929"/>
    </source>
</evidence>
<dbReference type="AlphaFoldDB" id="A0A6L9G7G2"/>
<name>A0A6L9G7G2_9MICC</name>
<dbReference type="PANTHER" id="PTHR41878">
    <property type="entry name" value="LEXA REPRESSOR-RELATED"/>
    <property type="match status" value="1"/>
</dbReference>
<dbReference type="Gene3D" id="3.10.290.30">
    <property type="entry name" value="MM3350-like"/>
    <property type="match status" value="1"/>
</dbReference>
<reference evidence="2 3" key="1">
    <citation type="submission" date="2020-01" db="EMBL/GenBank/DDBJ databases">
        <title>Glutamicibacter soli M275.</title>
        <authorList>
            <person name="Meng X."/>
        </authorList>
    </citation>
    <scope>NUCLEOTIDE SEQUENCE [LARGE SCALE GENOMIC DNA]</scope>
    <source>
        <strain evidence="2 3">M275</strain>
    </source>
</reference>
<comment type="caution">
    <text evidence="2">The sequence shown here is derived from an EMBL/GenBank/DDBJ whole genome shotgun (WGS) entry which is preliminary data.</text>
</comment>
<feature type="domain" description="Plasmid pRiA4b Orf3-like" evidence="1">
    <location>
        <begin position="2"/>
        <end position="181"/>
    </location>
</feature>
<evidence type="ECO:0000313" key="2">
    <source>
        <dbReference type="EMBL" id="NAZ17159.1"/>
    </source>
</evidence>
<dbReference type="SUPFAM" id="SSF159941">
    <property type="entry name" value="MM3350-like"/>
    <property type="match status" value="1"/>
</dbReference>
<dbReference type="Proteomes" id="UP000477543">
    <property type="component" value="Unassembled WGS sequence"/>
</dbReference>
<dbReference type="InterPro" id="IPR024047">
    <property type="entry name" value="MM3350-like_sf"/>
</dbReference>
<dbReference type="EMBL" id="WYDN01000013">
    <property type="protein sequence ID" value="NAZ17159.1"/>
    <property type="molecule type" value="Genomic_DNA"/>
</dbReference>
<dbReference type="PANTHER" id="PTHR41878:SF1">
    <property type="entry name" value="TNPR PROTEIN"/>
    <property type="match status" value="1"/>
</dbReference>
<dbReference type="InterPro" id="IPR012912">
    <property type="entry name" value="Plasmid_pRiA4b_Orf3-like"/>
</dbReference>
<organism evidence="2 3">
    <name type="scientific">Glutamicibacter soli</name>
    <dbReference type="NCBI Taxonomy" id="453836"/>
    <lineage>
        <taxon>Bacteria</taxon>
        <taxon>Bacillati</taxon>
        <taxon>Actinomycetota</taxon>
        <taxon>Actinomycetes</taxon>
        <taxon>Micrococcales</taxon>
        <taxon>Micrococcaceae</taxon>
        <taxon>Glutamicibacter</taxon>
    </lineage>
</organism>
<sequence>MLTLRIVLEGSEPAIWRTLEIDDGIMLDEAGLALQCAMGWEHAHLQAFHSDPPYERRGAADPITWYEERSRWEIGIGEPQEITTLGQALNAADGELYFEYDFGDCWMHKITVESQRAKAPGEAPYRVVAGQLRAPLEDSGGIHGWQEKLSILQGNPAPEDLEAQDIVAWMHWRGGRWNPLDPAEFRREVANLRLDMLAAQFTGGNGLGRWFETMEPELRRALSVPAAQIGLSLDPAGGAAPPWFVELLRPFAVLIELCSEPVKLTAAGWLPPKVVGELLDRAQLAGIDYERGATQRENNMPAVIRLREAAQQMGLLRKTKGVLAATQRGRKLMDDPAALACHVAQRLARPKGEGPKGRDIESDSTFAGWMIRAGGFIPDRMQKYSRHPELFMDKSELLEMFGYWDPNQRGPVNDQSRLPALQFWYLIERLLEFRMRAAGMEAHVPQRLAELSRYLLQE</sequence>
<accession>A0A6L9G7G2</accession>
<evidence type="ECO:0000313" key="3">
    <source>
        <dbReference type="Proteomes" id="UP000477543"/>
    </source>
</evidence>
<dbReference type="Pfam" id="PF07929">
    <property type="entry name" value="PRiA4_ORF3"/>
    <property type="match status" value="1"/>
</dbReference>
<gene>
    <name evidence="2" type="ORF">GT020_13935</name>
</gene>
<protein>
    <recommendedName>
        <fullName evidence="1">Plasmid pRiA4b Orf3-like domain-containing protein</fullName>
    </recommendedName>
</protein>